<dbReference type="Proteomes" id="UP001203058">
    <property type="component" value="Unassembled WGS sequence"/>
</dbReference>
<evidence type="ECO:0000256" key="1">
    <source>
        <dbReference type="ARBA" id="ARBA00022603"/>
    </source>
</evidence>
<comment type="caution">
    <text evidence="4">The sequence shown here is derived from an EMBL/GenBank/DDBJ whole genome shotgun (WGS) entry which is preliminary data.</text>
</comment>
<dbReference type="GO" id="GO:0008168">
    <property type="term" value="F:methyltransferase activity"/>
    <property type="evidence" value="ECO:0007669"/>
    <property type="project" value="UniProtKB-KW"/>
</dbReference>
<reference evidence="4 5" key="1">
    <citation type="submission" date="2022-03" db="EMBL/GenBank/DDBJ databases">
        <authorList>
            <person name="Jo J.-H."/>
            <person name="Im W.-T."/>
        </authorList>
    </citation>
    <scope>NUCLEOTIDE SEQUENCE [LARGE SCALE GENOMIC DNA]</scope>
    <source>
        <strain evidence="4 5">SM33</strain>
    </source>
</reference>
<dbReference type="PANTHER" id="PTHR18895">
    <property type="entry name" value="HEMK METHYLTRANSFERASE"/>
    <property type="match status" value="1"/>
</dbReference>
<dbReference type="GO" id="GO:0032259">
    <property type="term" value="P:methylation"/>
    <property type="evidence" value="ECO:0007669"/>
    <property type="project" value="UniProtKB-KW"/>
</dbReference>
<protein>
    <submittedName>
        <fullName evidence="4">Class I SAM-dependent methyltransferase</fullName>
    </submittedName>
</protein>
<dbReference type="EMBL" id="JAKZHW010000001">
    <property type="protein sequence ID" value="MCH8614881.1"/>
    <property type="molecule type" value="Genomic_DNA"/>
</dbReference>
<gene>
    <name evidence="4" type="ORF">LZ016_02015</name>
</gene>
<evidence type="ECO:0000313" key="4">
    <source>
        <dbReference type="EMBL" id="MCH8614881.1"/>
    </source>
</evidence>
<dbReference type="InterPro" id="IPR007848">
    <property type="entry name" value="Small_mtfrase_dom"/>
</dbReference>
<keyword evidence="1 4" id="KW-0489">Methyltransferase</keyword>
<dbReference type="PROSITE" id="PS00092">
    <property type="entry name" value="N6_MTASE"/>
    <property type="match status" value="1"/>
</dbReference>
<proteinExistence type="predicted"/>
<accession>A0ABS9VIR7</accession>
<dbReference type="InterPro" id="IPR029063">
    <property type="entry name" value="SAM-dependent_MTases_sf"/>
</dbReference>
<name>A0ABS9VIR7_9SPHN</name>
<dbReference type="CDD" id="cd02440">
    <property type="entry name" value="AdoMet_MTases"/>
    <property type="match status" value="1"/>
</dbReference>
<dbReference type="Pfam" id="PF05175">
    <property type="entry name" value="MTS"/>
    <property type="match status" value="1"/>
</dbReference>
<dbReference type="SUPFAM" id="SSF53335">
    <property type="entry name" value="S-adenosyl-L-methionine-dependent methyltransferases"/>
    <property type="match status" value="1"/>
</dbReference>
<evidence type="ECO:0000313" key="5">
    <source>
        <dbReference type="Proteomes" id="UP001203058"/>
    </source>
</evidence>
<dbReference type="PANTHER" id="PTHR18895:SF74">
    <property type="entry name" value="MTRF1L RELEASE FACTOR GLUTAMINE METHYLTRANSFERASE"/>
    <property type="match status" value="1"/>
</dbReference>
<keyword evidence="1 4" id="KW-0808">Transferase</keyword>
<dbReference type="InterPro" id="IPR002052">
    <property type="entry name" value="DNA_methylase_N6_adenine_CS"/>
</dbReference>
<keyword evidence="5" id="KW-1185">Reference proteome</keyword>
<keyword evidence="2" id="KW-0949">S-adenosyl-L-methionine</keyword>
<evidence type="ECO:0000256" key="2">
    <source>
        <dbReference type="ARBA" id="ARBA00022691"/>
    </source>
</evidence>
<organism evidence="4 5">
    <name type="scientific">Sphingomonas telluris</name>
    <dbReference type="NCBI Taxonomy" id="2907998"/>
    <lineage>
        <taxon>Bacteria</taxon>
        <taxon>Pseudomonadati</taxon>
        <taxon>Pseudomonadota</taxon>
        <taxon>Alphaproteobacteria</taxon>
        <taxon>Sphingomonadales</taxon>
        <taxon>Sphingomonadaceae</taxon>
        <taxon>Sphingomonas</taxon>
    </lineage>
</organism>
<dbReference type="InterPro" id="IPR050320">
    <property type="entry name" value="N5-glutamine_MTase"/>
</dbReference>
<evidence type="ECO:0000259" key="3">
    <source>
        <dbReference type="Pfam" id="PF05175"/>
    </source>
</evidence>
<dbReference type="RefSeq" id="WP_241445508.1">
    <property type="nucleotide sequence ID" value="NZ_JAKZHW010000001.1"/>
</dbReference>
<feature type="domain" description="Methyltransferase small" evidence="3">
    <location>
        <begin position="139"/>
        <end position="250"/>
    </location>
</feature>
<dbReference type="Gene3D" id="3.40.50.150">
    <property type="entry name" value="Vaccinia Virus protein VP39"/>
    <property type="match status" value="1"/>
</dbReference>
<sequence>MLRSLPPRALVKRDAALVELLHFLRLYAYQFTTVTPATHECVLSSECTGPPTLRDIFGWNRPFGPNEIEPVLLQLLEQAEALERDGSGKLVCRIRVASLDDQLFVHSGYPTDEKDAVFFGPDTYRFVGFVKRQLPSLPAPRHIVDMGAGCGSGGIAVSALFPDAKVSLVDVNPEALSLAEVNAAAAGASVETRCSDRLPEGADLVIANPPYLMDSTERQYRHGGELLGGAIALDWLRQALDKLTPGGTMLLYTGAAFVDGRSPLLVALKSDCNAAGAQITIEEIDPDVFGEELKHDEYRDVERIAAVGVRATR</sequence>